<dbReference type="EMBL" id="JBGBPQ010000005">
    <property type="protein sequence ID" value="KAL1524314.1"/>
    <property type="molecule type" value="Genomic_DNA"/>
</dbReference>
<gene>
    <name evidence="3" type="ORF">AB1Y20_019215</name>
</gene>
<evidence type="ECO:0008006" key="5">
    <source>
        <dbReference type="Google" id="ProtNLM"/>
    </source>
</evidence>
<dbReference type="GO" id="GO:0046872">
    <property type="term" value="F:metal ion binding"/>
    <property type="evidence" value="ECO:0007669"/>
    <property type="project" value="UniProtKB-ARBA"/>
</dbReference>
<evidence type="ECO:0000313" key="3">
    <source>
        <dbReference type="EMBL" id="KAL1524314.1"/>
    </source>
</evidence>
<proteinExistence type="predicted"/>
<dbReference type="SUPFAM" id="SSF51197">
    <property type="entry name" value="Clavaminate synthase-like"/>
    <property type="match status" value="1"/>
</dbReference>
<accession>A0AB34JRU6</accession>
<protein>
    <recommendedName>
        <fullName evidence="5">Phytanoyl-CoA dioxygenase</fullName>
    </recommendedName>
</protein>
<sequence length="332" mass="36179">MAPDPPRLVAAPPMLAHREQFMEDGFIIVEQLITPALCASLNARLEALLRGEYDVSGGRPDKAPKLLEQRCKPGKSPPPLGGPSKTTLQLINVWKADRLFRALVTSADLSHAVATLGGWAAGARVANDQVWAKPPGAAALTFHRDSAYFDFVPADVITVWIALDDMAAELGPLEYVRGSHRWAQGRVGSASQFFDSKDRHALLYDAARREGIAEPEKALEVVQVAVRAGGCGIHNGRLWHGSDRNASTSRPRRGLGIHFVPADAEFREPHGYTLAHRLQQNVLGNSVAQRKLVDELFPITYSSLPRETDSPLEDTSNDTVSSGRTLDNMLNS</sequence>
<name>A0AB34JRU6_PRYPA</name>
<feature type="region of interest" description="Disordered" evidence="2">
    <location>
        <begin position="304"/>
        <end position="332"/>
    </location>
</feature>
<organism evidence="3 4">
    <name type="scientific">Prymnesium parvum</name>
    <name type="common">Toxic golden alga</name>
    <dbReference type="NCBI Taxonomy" id="97485"/>
    <lineage>
        <taxon>Eukaryota</taxon>
        <taxon>Haptista</taxon>
        <taxon>Haptophyta</taxon>
        <taxon>Prymnesiophyceae</taxon>
        <taxon>Prymnesiales</taxon>
        <taxon>Prymnesiaceae</taxon>
        <taxon>Prymnesium</taxon>
    </lineage>
</organism>
<dbReference type="AlphaFoldDB" id="A0AB34JRU6"/>
<evidence type="ECO:0000256" key="2">
    <source>
        <dbReference type="SAM" id="MobiDB-lite"/>
    </source>
</evidence>
<feature type="compositionally biased region" description="Polar residues" evidence="2">
    <location>
        <begin position="317"/>
        <end position="332"/>
    </location>
</feature>
<dbReference type="Pfam" id="PF05721">
    <property type="entry name" value="PhyH"/>
    <property type="match status" value="1"/>
</dbReference>
<dbReference type="InterPro" id="IPR008775">
    <property type="entry name" value="Phytyl_CoA_dOase-like"/>
</dbReference>
<evidence type="ECO:0000256" key="1">
    <source>
        <dbReference type="ARBA" id="ARBA00001962"/>
    </source>
</evidence>
<comment type="caution">
    <text evidence="3">The sequence shown here is derived from an EMBL/GenBank/DDBJ whole genome shotgun (WGS) entry which is preliminary data.</text>
</comment>
<dbReference type="Gene3D" id="2.60.120.620">
    <property type="entry name" value="q2cbj1_9rhob like domain"/>
    <property type="match status" value="1"/>
</dbReference>
<comment type="cofactor">
    <cofactor evidence="1">
        <name>Fe cation</name>
        <dbReference type="ChEBI" id="CHEBI:24875"/>
    </cofactor>
</comment>
<dbReference type="GO" id="GO:0016491">
    <property type="term" value="F:oxidoreductase activity"/>
    <property type="evidence" value="ECO:0007669"/>
    <property type="project" value="UniProtKB-ARBA"/>
</dbReference>
<dbReference type="Proteomes" id="UP001515480">
    <property type="component" value="Unassembled WGS sequence"/>
</dbReference>
<dbReference type="PANTHER" id="PTHR20883:SF48">
    <property type="entry name" value="ECTOINE DIOXYGENASE"/>
    <property type="match status" value="1"/>
</dbReference>
<dbReference type="PANTHER" id="PTHR20883">
    <property type="entry name" value="PHYTANOYL-COA DIOXYGENASE DOMAIN CONTAINING 1"/>
    <property type="match status" value="1"/>
</dbReference>
<keyword evidence="4" id="KW-1185">Reference proteome</keyword>
<reference evidence="3 4" key="1">
    <citation type="journal article" date="2024" name="Science">
        <title>Giant polyketide synthase enzymes in the biosynthesis of giant marine polyether toxins.</title>
        <authorList>
            <person name="Fallon T.R."/>
            <person name="Shende V.V."/>
            <person name="Wierzbicki I.H."/>
            <person name="Pendleton A.L."/>
            <person name="Watervoot N.F."/>
            <person name="Auber R.P."/>
            <person name="Gonzalez D.J."/>
            <person name="Wisecaver J.H."/>
            <person name="Moore B.S."/>
        </authorList>
    </citation>
    <scope>NUCLEOTIDE SEQUENCE [LARGE SCALE GENOMIC DNA]</scope>
    <source>
        <strain evidence="3 4">12B1</strain>
    </source>
</reference>
<evidence type="ECO:0000313" key="4">
    <source>
        <dbReference type="Proteomes" id="UP001515480"/>
    </source>
</evidence>